<feature type="domain" description="FHA" evidence="13">
    <location>
        <begin position="25"/>
        <end position="73"/>
    </location>
</feature>
<keyword evidence="6" id="KW-0779">Telomere</keyword>
<comment type="similarity">
    <text evidence="11">Belongs to the Nibrin family.</text>
</comment>
<dbReference type="Pfam" id="PF00498">
    <property type="entry name" value="FHA"/>
    <property type="match status" value="1"/>
</dbReference>
<dbReference type="GO" id="GO:0007095">
    <property type="term" value="P:mitotic G2 DNA damage checkpoint signaling"/>
    <property type="evidence" value="ECO:0007669"/>
    <property type="project" value="InterPro"/>
</dbReference>
<dbReference type="InterPro" id="IPR008984">
    <property type="entry name" value="SMAD_FHA_dom_sf"/>
</dbReference>
<dbReference type="Pfam" id="PF16508">
    <property type="entry name" value="NIBRIN_BRCT_II"/>
    <property type="match status" value="1"/>
</dbReference>
<evidence type="ECO:0000256" key="6">
    <source>
        <dbReference type="ARBA" id="ARBA00022895"/>
    </source>
</evidence>
<dbReference type="InterPro" id="IPR032429">
    <property type="entry name" value="Nibrin_BRCT2"/>
</dbReference>
<evidence type="ECO:0000256" key="10">
    <source>
        <dbReference type="ARBA" id="ARBA00023306"/>
    </source>
</evidence>
<keyword evidence="5" id="KW-0227">DNA damage</keyword>
<dbReference type="PANTHER" id="PTHR12162">
    <property type="entry name" value="NIBRIN-RELATED"/>
    <property type="match status" value="1"/>
</dbReference>
<dbReference type="GO" id="GO:0003684">
    <property type="term" value="F:damaged DNA binding"/>
    <property type="evidence" value="ECO:0007669"/>
    <property type="project" value="TreeGrafter"/>
</dbReference>
<feature type="compositionally biased region" description="Polar residues" evidence="12">
    <location>
        <begin position="397"/>
        <end position="413"/>
    </location>
</feature>
<dbReference type="GO" id="GO:0000781">
    <property type="term" value="C:chromosome, telomeric region"/>
    <property type="evidence" value="ECO:0007669"/>
    <property type="project" value="UniProtKB-SubCell"/>
</dbReference>
<name>A0A4Z2CE96_9TELE</name>
<gene>
    <name evidence="14" type="ORF">fugu_010075</name>
</gene>
<proteinExistence type="inferred from homology"/>
<dbReference type="GO" id="GO:0016605">
    <property type="term" value="C:PML body"/>
    <property type="evidence" value="ECO:0007669"/>
    <property type="project" value="UniProtKB-SubCell"/>
</dbReference>
<keyword evidence="15" id="KW-1185">Reference proteome</keyword>
<dbReference type="AlphaFoldDB" id="A0A4Z2CE96"/>
<dbReference type="GO" id="GO:0051321">
    <property type="term" value="P:meiotic cell cycle"/>
    <property type="evidence" value="ECO:0007669"/>
    <property type="project" value="UniProtKB-KW"/>
</dbReference>
<dbReference type="GO" id="GO:0000724">
    <property type="term" value="P:double-strand break repair via homologous recombination"/>
    <property type="evidence" value="ECO:0007669"/>
    <property type="project" value="TreeGrafter"/>
</dbReference>
<evidence type="ECO:0000313" key="14">
    <source>
        <dbReference type="EMBL" id="TNN02588.1"/>
    </source>
</evidence>
<dbReference type="InterPro" id="IPR000253">
    <property type="entry name" value="FHA_dom"/>
</dbReference>
<dbReference type="FunFam" id="3.40.50.10980:FF:000001">
    <property type="entry name" value="Nibrin"/>
    <property type="match status" value="1"/>
</dbReference>
<evidence type="ECO:0000313" key="15">
    <source>
        <dbReference type="Proteomes" id="UP000516260"/>
    </source>
</evidence>
<reference evidence="14 15" key="1">
    <citation type="submission" date="2019-04" db="EMBL/GenBank/DDBJ databases">
        <title>The sequence and de novo assembly of Takifugu bimaculatus genome using PacBio and Hi-C technologies.</title>
        <authorList>
            <person name="Xu P."/>
            <person name="Liu B."/>
            <person name="Zhou Z."/>
        </authorList>
    </citation>
    <scope>NUCLEOTIDE SEQUENCE [LARGE SCALE GENOMIC DNA]</scope>
    <source>
        <strain evidence="14">TB-2018</strain>
        <tissue evidence="14">Muscle</tissue>
    </source>
</reference>
<dbReference type="EMBL" id="SWLE01000002">
    <property type="protein sequence ID" value="TNN02588.1"/>
    <property type="molecule type" value="Genomic_DNA"/>
</dbReference>
<protein>
    <recommendedName>
        <fullName evidence="3">Nibrin</fullName>
    </recommendedName>
</protein>
<feature type="compositionally biased region" description="Polar residues" evidence="12">
    <location>
        <begin position="430"/>
        <end position="445"/>
    </location>
</feature>
<dbReference type="FunFam" id="2.60.200.20:FF:000017">
    <property type="entry name" value="Nibrin"/>
    <property type="match status" value="1"/>
</dbReference>
<evidence type="ECO:0000256" key="2">
    <source>
        <dbReference type="ARBA" id="ARBA00004574"/>
    </source>
</evidence>
<feature type="compositionally biased region" description="Polar residues" evidence="12">
    <location>
        <begin position="467"/>
        <end position="478"/>
    </location>
</feature>
<evidence type="ECO:0000256" key="1">
    <source>
        <dbReference type="ARBA" id="ARBA00004322"/>
    </source>
</evidence>
<evidence type="ECO:0000256" key="9">
    <source>
        <dbReference type="ARBA" id="ARBA00023254"/>
    </source>
</evidence>
<feature type="compositionally biased region" description="Basic and acidic residues" evidence="12">
    <location>
        <begin position="511"/>
        <end position="529"/>
    </location>
</feature>
<evidence type="ECO:0000259" key="13">
    <source>
        <dbReference type="PROSITE" id="PS50006"/>
    </source>
</evidence>
<evidence type="ECO:0000256" key="8">
    <source>
        <dbReference type="ARBA" id="ARBA00023242"/>
    </source>
</evidence>
<dbReference type="Gene3D" id="3.40.50.10980">
    <property type="entry name" value="Nibrin, BRCT2 domain"/>
    <property type="match status" value="1"/>
</dbReference>
<organism evidence="14 15">
    <name type="scientific">Takifugu bimaculatus</name>
    <dbReference type="NCBI Taxonomy" id="433685"/>
    <lineage>
        <taxon>Eukaryota</taxon>
        <taxon>Metazoa</taxon>
        <taxon>Chordata</taxon>
        <taxon>Craniata</taxon>
        <taxon>Vertebrata</taxon>
        <taxon>Euteleostomi</taxon>
        <taxon>Actinopterygii</taxon>
        <taxon>Neopterygii</taxon>
        <taxon>Teleostei</taxon>
        <taxon>Neoteleostei</taxon>
        <taxon>Acanthomorphata</taxon>
        <taxon>Eupercaria</taxon>
        <taxon>Tetraodontiformes</taxon>
        <taxon>Tetradontoidea</taxon>
        <taxon>Tetraodontidae</taxon>
        <taxon>Takifugu</taxon>
    </lineage>
</organism>
<dbReference type="SMART" id="SM00240">
    <property type="entry name" value="FHA"/>
    <property type="match status" value="1"/>
</dbReference>
<keyword evidence="8" id="KW-0539">Nucleus</keyword>
<dbReference type="SUPFAM" id="SSF49879">
    <property type="entry name" value="SMAD/FHA domain"/>
    <property type="match status" value="1"/>
</dbReference>
<feature type="compositionally biased region" description="Polar residues" evidence="12">
    <location>
        <begin position="357"/>
        <end position="370"/>
    </location>
</feature>
<keyword evidence="4" id="KW-0158">Chromosome</keyword>
<dbReference type="InterPro" id="IPR043014">
    <property type="entry name" value="Nibrin_BRCT2_sf"/>
</dbReference>
<evidence type="ECO:0000256" key="11">
    <source>
        <dbReference type="ARBA" id="ARBA00044757"/>
    </source>
</evidence>
<accession>A0A4Z2CE96</accession>
<keyword evidence="7" id="KW-0234">DNA repair</keyword>
<feature type="compositionally biased region" description="Polar residues" evidence="12">
    <location>
        <begin position="324"/>
        <end position="333"/>
    </location>
</feature>
<evidence type="ECO:0000256" key="5">
    <source>
        <dbReference type="ARBA" id="ARBA00022763"/>
    </source>
</evidence>
<dbReference type="GO" id="GO:0030870">
    <property type="term" value="C:Mre11 complex"/>
    <property type="evidence" value="ECO:0007669"/>
    <property type="project" value="InterPro"/>
</dbReference>
<dbReference type="InterPro" id="IPR040227">
    <property type="entry name" value="Nibrin-rel"/>
</dbReference>
<feature type="region of interest" description="Disordered" evidence="12">
    <location>
        <begin position="324"/>
        <end position="540"/>
    </location>
</feature>
<dbReference type="PROSITE" id="PS50006">
    <property type="entry name" value="FHA_DOMAIN"/>
    <property type="match status" value="1"/>
</dbReference>
<dbReference type="PANTHER" id="PTHR12162:SF0">
    <property type="entry name" value="NIBRIN"/>
    <property type="match status" value="1"/>
</dbReference>
<comment type="subcellular location">
    <subcellularLocation>
        <location evidence="2">Chromosome</location>
        <location evidence="2">Telomere</location>
    </subcellularLocation>
    <subcellularLocation>
        <location evidence="1">Nucleus</location>
        <location evidence="1">PML body</location>
    </subcellularLocation>
</comment>
<dbReference type="CDD" id="cd22667">
    <property type="entry name" value="FHA_NBN"/>
    <property type="match status" value="1"/>
</dbReference>
<keyword evidence="10" id="KW-0131">Cell cycle</keyword>
<feature type="compositionally biased region" description="Basic and acidic residues" evidence="12">
    <location>
        <begin position="371"/>
        <end position="383"/>
    </location>
</feature>
<evidence type="ECO:0000256" key="7">
    <source>
        <dbReference type="ARBA" id="ARBA00023204"/>
    </source>
</evidence>
<evidence type="ECO:0000256" key="3">
    <source>
        <dbReference type="ARBA" id="ARBA00020013"/>
    </source>
</evidence>
<dbReference type="Gene3D" id="2.60.200.20">
    <property type="match status" value="1"/>
</dbReference>
<sequence>MATFMTTRLLFCTGQTHYLHPGKDYVVGRKNCDILLTSDQSISRAHAQLVPSAQALILKDSSKYGTFINSQRMTENTAVNLNPGDSVTFGVFESKFMYVPPNLLNSYILRAETISALLCCRPIVKPEFFSELSRCVQQKLPPPKAERFIPEIDEPSLIKEDVNVGVIPGRRQLFNGKTFLFLTAKQLKRLSAAVSFGGGRSQLLEEGSLPRHLLESPQSCVIDVTTGSSQALLPPSTTEWAKSVRNIVHRKGLRVITESEIGLAAIYASCGQHCNPSHLAANSEPVLKVHPRIVSASLSQSAAVDETVLLAASQNITAYAVNTETAQGTQQSKVWEGTVVGETPEKRENRSTCRPHASNTAVQKTTTHLMTDNKRPFTAEQADRHRKQPESSVAGPGSSTSRVQPSLPITNGGSKRFLGTPSPQKPKASAQVSPQKQSTLTSFFQPVSKKRPLLDEPFMSEPKRATLDSSISFQAQDASDSHKPPLDSAADLFPEQSAGQRDRISLSVQEEPNKRKREEEEGEHRDGRAGVHNVCGYGFR</sequence>
<evidence type="ECO:0000256" key="4">
    <source>
        <dbReference type="ARBA" id="ARBA00022454"/>
    </source>
</evidence>
<dbReference type="Proteomes" id="UP000516260">
    <property type="component" value="Chromosome 10"/>
</dbReference>
<comment type="caution">
    <text evidence="14">The sequence shown here is derived from an EMBL/GenBank/DDBJ whole genome shotgun (WGS) entry which is preliminary data.</text>
</comment>
<keyword evidence="9" id="KW-0469">Meiosis</keyword>
<evidence type="ECO:0000256" key="12">
    <source>
        <dbReference type="SAM" id="MobiDB-lite"/>
    </source>
</evidence>